<gene>
    <name evidence="1" type="ORF">GCM10010276_83770</name>
</gene>
<dbReference type="EMBL" id="BAAASG010000028">
    <property type="protein sequence ID" value="GAA2520599.1"/>
    <property type="molecule type" value="Genomic_DNA"/>
</dbReference>
<sequence length="200" mass="22181">MCGPSDSVTALLYGAAGGMPAMRPLETSGYRRARAESAMIWTYCEQWNNLTEAPMNSLTPEQAQARHASGELYTAVASADEHSTPALRVEMRLETGYATVIFMDEHGRDSLDYTFTLIDGSLFLETATSYDYGGSEERGGYADAQRTESYEFTTEGTIRRTVEVDGEESRESRHGIDVAGNWESVPDFGTYDTLIRHDRT</sequence>
<reference evidence="1 2" key="1">
    <citation type="journal article" date="2019" name="Int. J. Syst. Evol. Microbiol.">
        <title>The Global Catalogue of Microorganisms (GCM) 10K type strain sequencing project: providing services to taxonomists for standard genome sequencing and annotation.</title>
        <authorList>
            <consortium name="The Broad Institute Genomics Platform"/>
            <consortium name="The Broad Institute Genome Sequencing Center for Infectious Disease"/>
            <person name="Wu L."/>
            <person name="Ma J."/>
        </authorList>
    </citation>
    <scope>NUCLEOTIDE SEQUENCE [LARGE SCALE GENOMIC DNA]</scope>
    <source>
        <strain evidence="1 2">JCM 4395</strain>
    </source>
</reference>
<evidence type="ECO:0000313" key="2">
    <source>
        <dbReference type="Proteomes" id="UP001501777"/>
    </source>
</evidence>
<accession>A0ABN3NF32</accession>
<proteinExistence type="predicted"/>
<comment type="caution">
    <text evidence="1">The sequence shown here is derived from an EMBL/GenBank/DDBJ whole genome shotgun (WGS) entry which is preliminary data.</text>
</comment>
<keyword evidence="2" id="KW-1185">Reference proteome</keyword>
<name>A0ABN3NF32_STRLO</name>
<organism evidence="1 2">
    <name type="scientific">Streptomyces longisporus</name>
    <dbReference type="NCBI Taxonomy" id="1948"/>
    <lineage>
        <taxon>Bacteria</taxon>
        <taxon>Bacillati</taxon>
        <taxon>Actinomycetota</taxon>
        <taxon>Actinomycetes</taxon>
        <taxon>Kitasatosporales</taxon>
        <taxon>Streptomycetaceae</taxon>
        <taxon>Streptomyces</taxon>
    </lineage>
</organism>
<evidence type="ECO:0000313" key="1">
    <source>
        <dbReference type="EMBL" id="GAA2520599.1"/>
    </source>
</evidence>
<dbReference type="Proteomes" id="UP001501777">
    <property type="component" value="Unassembled WGS sequence"/>
</dbReference>
<protein>
    <submittedName>
        <fullName evidence="1">Uncharacterized protein</fullName>
    </submittedName>
</protein>